<reference evidence="2 3" key="1">
    <citation type="journal article" date="2012" name="J. Bacteriol.">
        <title>Draft Genome Sequence of Agrobacterium albertimagni Strain AOL15.</title>
        <authorList>
            <person name="Trimble W.L."/>
            <person name="Phung le T."/>
            <person name="Meyer F."/>
            <person name="Gilbert J.A."/>
            <person name="Silver S."/>
        </authorList>
    </citation>
    <scope>NUCLEOTIDE SEQUENCE [LARGE SCALE GENOMIC DNA]</scope>
    <source>
        <strain evidence="2 3">AOL15</strain>
    </source>
</reference>
<dbReference type="AlphaFoldDB" id="K2QWI9"/>
<evidence type="ECO:0000313" key="3">
    <source>
        <dbReference type="Proteomes" id="UP000007123"/>
    </source>
</evidence>
<protein>
    <recommendedName>
        <fullName evidence="4">Transmembrane protein</fullName>
    </recommendedName>
</protein>
<dbReference type="PATRIC" id="fig|1156935.5.peg.2188"/>
<feature type="transmembrane region" description="Helical" evidence="1">
    <location>
        <begin position="43"/>
        <end position="64"/>
    </location>
</feature>
<sequence length="159" mass="17419">MPRSPLPSVLLWMGGSLAWGLAMATSFQLSVHLFGRATSSHDLALTAIYAAGGIIGWLAALPLIHRIRKRGGPETALAAWLLLLGIVTVGAIAGIYALQYRTFYAHWHAPFLSRIWVYQQIFTTASALYQFAVLGMRHLMPAGLAMLLVLSMVMARRSR</sequence>
<name>K2QWI9_9HYPH</name>
<proteinExistence type="predicted"/>
<dbReference type="Proteomes" id="UP000007123">
    <property type="component" value="Unassembled WGS sequence"/>
</dbReference>
<evidence type="ECO:0000256" key="1">
    <source>
        <dbReference type="SAM" id="Phobius"/>
    </source>
</evidence>
<organism evidence="2 3">
    <name type="scientific">Agrobacterium albertimagni AOL15</name>
    <dbReference type="NCBI Taxonomy" id="1156935"/>
    <lineage>
        <taxon>Bacteria</taxon>
        <taxon>Pseudomonadati</taxon>
        <taxon>Pseudomonadota</taxon>
        <taxon>Alphaproteobacteria</taxon>
        <taxon>Hyphomicrobiales</taxon>
        <taxon>Rhizobiaceae</taxon>
        <taxon>Rhizobium/Agrobacterium group</taxon>
        <taxon>Agrobacterium</taxon>
    </lineage>
</organism>
<dbReference type="EMBL" id="ALJF01000008">
    <property type="protein sequence ID" value="EKF59707.1"/>
    <property type="molecule type" value="Genomic_DNA"/>
</dbReference>
<keyword evidence="3" id="KW-1185">Reference proteome</keyword>
<dbReference type="STRING" id="1156935.QWE_10802"/>
<dbReference type="OrthoDB" id="8283003at2"/>
<gene>
    <name evidence="2" type="ORF">QWE_10802</name>
</gene>
<keyword evidence="1" id="KW-0472">Membrane</keyword>
<feature type="transmembrane region" description="Helical" evidence="1">
    <location>
        <begin position="138"/>
        <end position="155"/>
    </location>
</feature>
<dbReference type="eggNOG" id="ENOG503414Z">
    <property type="taxonomic scope" value="Bacteria"/>
</dbReference>
<keyword evidence="1" id="KW-1133">Transmembrane helix</keyword>
<evidence type="ECO:0008006" key="4">
    <source>
        <dbReference type="Google" id="ProtNLM"/>
    </source>
</evidence>
<accession>K2QWI9</accession>
<comment type="caution">
    <text evidence="2">The sequence shown here is derived from an EMBL/GenBank/DDBJ whole genome shotgun (WGS) entry which is preliminary data.</text>
</comment>
<feature type="transmembrane region" description="Helical" evidence="1">
    <location>
        <begin position="76"/>
        <end position="98"/>
    </location>
</feature>
<dbReference type="RefSeq" id="WP_006726152.1">
    <property type="nucleotide sequence ID" value="NZ_ALJF01000008.1"/>
</dbReference>
<keyword evidence="1" id="KW-0812">Transmembrane</keyword>
<evidence type="ECO:0000313" key="2">
    <source>
        <dbReference type="EMBL" id="EKF59707.1"/>
    </source>
</evidence>